<dbReference type="Pfam" id="PF01048">
    <property type="entry name" value="PNP_UDP_1"/>
    <property type="match status" value="1"/>
</dbReference>
<dbReference type="RefSeq" id="WP_380845634.1">
    <property type="nucleotide sequence ID" value="NZ_JBHSFP010000024.1"/>
</dbReference>
<feature type="domain" description="Nucleoside phosphorylase" evidence="1">
    <location>
        <begin position="5"/>
        <end position="243"/>
    </location>
</feature>
<protein>
    <submittedName>
        <fullName evidence="2">Purine phosphorylase</fullName>
    </submittedName>
</protein>
<organism evidence="2 3">
    <name type="scientific">Sphaerisporangium dianthi</name>
    <dbReference type="NCBI Taxonomy" id="1436120"/>
    <lineage>
        <taxon>Bacteria</taxon>
        <taxon>Bacillati</taxon>
        <taxon>Actinomycetota</taxon>
        <taxon>Actinomycetes</taxon>
        <taxon>Streptosporangiales</taxon>
        <taxon>Streptosporangiaceae</taxon>
        <taxon>Sphaerisporangium</taxon>
    </lineage>
</organism>
<dbReference type="Proteomes" id="UP001596004">
    <property type="component" value="Unassembled WGS sequence"/>
</dbReference>
<dbReference type="PANTHER" id="PTHR46832:SF1">
    <property type="entry name" value="5'-METHYLTHIOADENOSINE_S-ADENOSYLHOMOCYSTEINE NUCLEOSIDASE"/>
    <property type="match status" value="1"/>
</dbReference>
<dbReference type="Gene3D" id="3.40.50.1580">
    <property type="entry name" value="Nucleoside phosphorylase domain"/>
    <property type="match status" value="1"/>
</dbReference>
<evidence type="ECO:0000259" key="1">
    <source>
        <dbReference type="Pfam" id="PF01048"/>
    </source>
</evidence>
<proteinExistence type="predicted"/>
<name>A0ABV9CP28_9ACTN</name>
<accession>A0ABV9CP28</accession>
<evidence type="ECO:0000313" key="2">
    <source>
        <dbReference type="EMBL" id="MFC4534625.1"/>
    </source>
</evidence>
<keyword evidence="3" id="KW-1185">Reference proteome</keyword>
<evidence type="ECO:0000313" key="3">
    <source>
        <dbReference type="Proteomes" id="UP001596004"/>
    </source>
</evidence>
<dbReference type="SUPFAM" id="SSF53167">
    <property type="entry name" value="Purine and uridine phosphorylases"/>
    <property type="match status" value="1"/>
</dbReference>
<dbReference type="InterPro" id="IPR000845">
    <property type="entry name" value="Nucleoside_phosphorylase_d"/>
</dbReference>
<sequence>MGERPIVILTALELEYQAVRKYLTGTRVHRHRAGTRFEVGRLVGGGHQVALGLVGKGNHPAAVLTERAIAEFEPSALLFVGVAGALWPDIGLGDVVVATHVYAYHGGTSEDDGFKARPRAWEISHELEQVAHHVERNGAWKRHIPDETVIPVVRFGPIAAGEVVQDSAVSEHAKWVRQTYNDALAIEMEAAGVAQAAHHNRALPMVVVRGVSDWADGTKVVTDGANWQTTAVANAAAFAISLVEELAAELSPSTVGKAAREPMAENVRNVARDHARVGVQAGNIYGNVSVGQPIEPAPDSAALLAELRTKLAQARTAGKVDEDTFAAAETEIIIIDESLSESTEQGKGRALIALKKLRGLLMDVAELASKVASVIAVVRGIS</sequence>
<dbReference type="CDD" id="cd09008">
    <property type="entry name" value="MTAN"/>
    <property type="match status" value="1"/>
</dbReference>
<dbReference type="PANTHER" id="PTHR46832">
    <property type="entry name" value="5'-METHYLTHIOADENOSINE/S-ADENOSYLHOMOCYSTEINE NUCLEOSIDASE"/>
    <property type="match status" value="1"/>
</dbReference>
<comment type="caution">
    <text evidence="2">The sequence shown here is derived from an EMBL/GenBank/DDBJ whole genome shotgun (WGS) entry which is preliminary data.</text>
</comment>
<gene>
    <name evidence="2" type="ORF">ACFO60_28040</name>
</gene>
<reference evidence="3" key="1">
    <citation type="journal article" date="2019" name="Int. J. Syst. Evol. Microbiol.">
        <title>The Global Catalogue of Microorganisms (GCM) 10K type strain sequencing project: providing services to taxonomists for standard genome sequencing and annotation.</title>
        <authorList>
            <consortium name="The Broad Institute Genomics Platform"/>
            <consortium name="The Broad Institute Genome Sequencing Center for Infectious Disease"/>
            <person name="Wu L."/>
            <person name="Ma J."/>
        </authorList>
    </citation>
    <scope>NUCLEOTIDE SEQUENCE [LARGE SCALE GENOMIC DNA]</scope>
    <source>
        <strain evidence="3">CGMCC 4.7132</strain>
    </source>
</reference>
<dbReference type="EMBL" id="JBHSFP010000024">
    <property type="protein sequence ID" value="MFC4534625.1"/>
    <property type="molecule type" value="Genomic_DNA"/>
</dbReference>
<dbReference type="InterPro" id="IPR035994">
    <property type="entry name" value="Nucleoside_phosphorylase_sf"/>
</dbReference>